<proteinExistence type="inferred from homology"/>
<dbReference type="Gene3D" id="2.40.10.340">
    <property type="entry name" value="Rod shape-determining protein MreC, domain 1"/>
    <property type="match status" value="1"/>
</dbReference>
<reference evidence="9 10" key="1">
    <citation type="submission" date="2018-06" db="EMBL/GenBank/DDBJ databases">
        <authorList>
            <consortium name="Pathogen Informatics"/>
            <person name="Doyle S."/>
        </authorList>
    </citation>
    <scope>NUCLEOTIDE SEQUENCE [LARGE SCALE GENOMIC DNA]</scope>
    <source>
        <strain evidence="10">NCTC 10815</strain>
    </source>
</reference>
<comment type="similarity">
    <text evidence="1 5">Belongs to the MreC family.</text>
</comment>
<dbReference type="Proteomes" id="UP000254879">
    <property type="component" value="Unassembled WGS sequence"/>
</dbReference>
<dbReference type="InterPro" id="IPR042177">
    <property type="entry name" value="Cell/Rod_1"/>
</dbReference>
<evidence type="ECO:0000259" key="8">
    <source>
        <dbReference type="Pfam" id="PF04085"/>
    </source>
</evidence>
<evidence type="ECO:0000256" key="7">
    <source>
        <dbReference type="SAM" id="Phobius"/>
    </source>
</evidence>
<dbReference type="Gene3D" id="2.40.10.350">
    <property type="entry name" value="Rod shape-determining protein MreC, domain 2"/>
    <property type="match status" value="1"/>
</dbReference>
<dbReference type="PANTHER" id="PTHR34138:SF1">
    <property type="entry name" value="CELL SHAPE-DETERMINING PROTEIN MREC"/>
    <property type="match status" value="1"/>
</dbReference>
<dbReference type="PIRSF" id="PIRSF038471">
    <property type="entry name" value="MreC"/>
    <property type="match status" value="1"/>
</dbReference>
<protein>
    <recommendedName>
        <fullName evidence="2 5">Cell shape-determining protein MreC</fullName>
    </recommendedName>
    <alternativeName>
        <fullName evidence="4 5">Cell shape protein MreC</fullName>
    </alternativeName>
</protein>
<name>A0A378MD00_LISGR</name>
<comment type="function">
    <text evidence="5">Involved in formation and maintenance of cell shape.</text>
</comment>
<evidence type="ECO:0000313" key="10">
    <source>
        <dbReference type="Proteomes" id="UP000254879"/>
    </source>
</evidence>
<evidence type="ECO:0000256" key="6">
    <source>
        <dbReference type="SAM" id="Coils"/>
    </source>
</evidence>
<keyword evidence="7" id="KW-1133">Transmembrane helix</keyword>
<keyword evidence="3 5" id="KW-0133">Cell shape</keyword>
<feature type="coiled-coil region" evidence="6">
    <location>
        <begin position="70"/>
        <end position="110"/>
    </location>
</feature>
<dbReference type="AlphaFoldDB" id="A0A378MD00"/>
<gene>
    <name evidence="9" type="ORF">NCTC10815_00669</name>
</gene>
<dbReference type="InterPro" id="IPR042175">
    <property type="entry name" value="Cell/Rod_MreC_2"/>
</dbReference>
<keyword evidence="7" id="KW-0812">Transmembrane</keyword>
<dbReference type="Gene3D" id="1.20.5.490">
    <property type="entry name" value="Single helix bin"/>
    <property type="match status" value="1"/>
</dbReference>
<evidence type="ECO:0000313" key="9">
    <source>
        <dbReference type="EMBL" id="STY43376.1"/>
    </source>
</evidence>
<dbReference type="Pfam" id="PF04085">
    <property type="entry name" value="MreC"/>
    <property type="match status" value="1"/>
</dbReference>
<keyword evidence="7" id="KW-0472">Membrane</keyword>
<evidence type="ECO:0000256" key="2">
    <source>
        <dbReference type="ARBA" id="ARBA00013855"/>
    </source>
</evidence>
<dbReference type="PANTHER" id="PTHR34138">
    <property type="entry name" value="CELL SHAPE-DETERMINING PROTEIN MREC"/>
    <property type="match status" value="1"/>
</dbReference>
<evidence type="ECO:0000256" key="3">
    <source>
        <dbReference type="ARBA" id="ARBA00022960"/>
    </source>
</evidence>
<dbReference type="GO" id="GO:0005886">
    <property type="term" value="C:plasma membrane"/>
    <property type="evidence" value="ECO:0007669"/>
    <property type="project" value="TreeGrafter"/>
</dbReference>
<feature type="transmembrane region" description="Helical" evidence="7">
    <location>
        <begin position="14"/>
        <end position="32"/>
    </location>
</feature>
<feature type="domain" description="Rod shape-determining protein MreC beta-barrel core" evidence="8">
    <location>
        <begin position="127"/>
        <end position="277"/>
    </location>
</feature>
<dbReference type="GO" id="GO:0008360">
    <property type="term" value="P:regulation of cell shape"/>
    <property type="evidence" value="ECO:0007669"/>
    <property type="project" value="UniProtKB-KW"/>
</dbReference>
<evidence type="ECO:0000256" key="1">
    <source>
        <dbReference type="ARBA" id="ARBA00009369"/>
    </source>
</evidence>
<keyword evidence="6" id="KW-0175">Coiled coil</keyword>
<evidence type="ECO:0000256" key="4">
    <source>
        <dbReference type="ARBA" id="ARBA00032089"/>
    </source>
</evidence>
<accession>A0A378MD00</accession>
<dbReference type="EMBL" id="UGPG01000001">
    <property type="protein sequence ID" value="STY43376.1"/>
    <property type="molecule type" value="Genomic_DNA"/>
</dbReference>
<dbReference type="NCBIfam" id="TIGR00219">
    <property type="entry name" value="mreC"/>
    <property type="match status" value="1"/>
</dbReference>
<organism evidence="9 10">
    <name type="scientific">Listeria grayi</name>
    <name type="common">Listeria murrayi</name>
    <dbReference type="NCBI Taxonomy" id="1641"/>
    <lineage>
        <taxon>Bacteria</taxon>
        <taxon>Bacillati</taxon>
        <taxon>Bacillota</taxon>
        <taxon>Bacilli</taxon>
        <taxon>Bacillales</taxon>
        <taxon>Listeriaceae</taxon>
        <taxon>Listeria</taxon>
    </lineage>
</organism>
<sequence>MRCPHAAIFLNKRLIILLISIIVLVALVGFSLRDRENASWPEQFVKDVVGFGENIISKPVSFVANVTGNVSSLKNTYKENEELKKRLEKVAQLESDVADLEKENKDLKSTLKIPASIRDYKSINASVISRNPNNWNDQVELDKGTNDGVKPDMAVVTPAGLIGKVTTAGAKSSTVELVSSVDVKNRVSASVQGKDRAFGIINGYNADSKLLELTQLPYDMTFKKGQKVVTSGLGGKFPAGIYIGTIQKVETDKMGLSQTASLKTGADLYDLNHVIVLDRSVQSGSSDDGGN</sequence>
<dbReference type="InterPro" id="IPR007221">
    <property type="entry name" value="MreC"/>
</dbReference>
<evidence type="ECO:0000256" key="5">
    <source>
        <dbReference type="PIRNR" id="PIRNR038471"/>
    </source>
</evidence>
<dbReference type="InterPro" id="IPR055342">
    <property type="entry name" value="MreC_beta-barrel_core"/>
</dbReference>